<proteinExistence type="inferred from homology"/>
<reference evidence="12 13" key="1">
    <citation type="journal article" date="2016" name="Mol. Biol. Evol.">
        <title>Genome-Wide Survey of Gut Fungi (Harpellales) Reveals the First Horizontally Transferred Ubiquitin Gene from a Mosquito Host.</title>
        <authorList>
            <person name="Wang Y."/>
            <person name="White M.M."/>
            <person name="Kvist S."/>
            <person name="Moncalvo J.M."/>
        </authorList>
    </citation>
    <scope>NUCLEOTIDE SEQUENCE [LARGE SCALE GENOMIC DNA]</scope>
    <source>
        <strain evidence="12 13">ALG-7-W6</strain>
    </source>
</reference>
<comment type="function">
    <text evidence="1">Component of the general transcription and DNA repair factor IIH (TFIIH) core complex, which is involved in general and transcription-coupled nucleotide excision repair (NER) of damaged DNA and, when complexed to TFIIK, in RNA transcription by RNA polymerase II. In NER, TFIIH acts by opening DNA around the lesion to allow the excision of the damaged oligonucleotide and its replacement by a new DNA fragment. In transcription, TFIIH has an essential role in transcription initiation. When the pre-initiation complex (PIC) has been established, TFIIH is required for promoter opening and promoter escape. Phosphorylation of the C-terminal tail (CTD) of the largest subunit of RNA polymerase II by the kinase module TFIIK controls the initiation of transcription.</text>
</comment>
<comment type="similarity">
    <text evidence="3 9">Belongs to the TFB2 family.</text>
</comment>
<feature type="region of interest" description="Disordered" evidence="10">
    <location>
        <begin position="402"/>
        <end position="425"/>
    </location>
</feature>
<keyword evidence="5 9" id="KW-0805">Transcription regulation</keyword>
<comment type="subcellular location">
    <subcellularLocation>
        <location evidence="2 9">Nucleus</location>
    </subcellularLocation>
</comment>
<dbReference type="Pfam" id="PF03849">
    <property type="entry name" value="Tfb2"/>
    <property type="match status" value="1"/>
</dbReference>
<dbReference type="STRING" id="133383.A0A1R0GWQ1"/>
<comment type="caution">
    <text evidence="12">The sequence shown here is derived from an EMBL/GenBank/DDBJ whole genome shotgun (WGS) entry which is preliminary data.</text>
</comment>
<keyword evidence="4 9" id="KW-0227">DNA damage</keyword>
<accession>A0A1R0GWQ1</accession>
<dbReference type="InterPro" id="IPR004598">
    <property type="entry name" value="TFIIH_p52/Tfb2"/>
</dbReference>
<evidence type="ECO:0000313" key="12">
    <source>
        <dbReference type="EMBL" id="OLY81319.1"/>
    </source>
</evidence>
<evidence type="ECO:0000256" key="5">
    <source>
        <dbReference type="ARBA" id="ARBA00023015"/>
    </source>
</evidence>
<dbReference type="GO" id="GO:0001671">
    <property type="term" value="F:ATPase activator activity"/>
    <property type="evidence" value="ECO:0007669"/>
    <property type="project" value="InterPro"/>
</dbReference>
<keyword evidence="7 9" id="KW-0234">DNA repair</keyword>
<sequence>MADQNQSESEESHFQITILEFLEKLPEQLTNRLYRKPTSCLAVFSGDRENFELLNDMHYNSTEETEEIDDYANEKWESVLHFMVGTSEKKDHPNKSVLQLLRKSGLVTNSNGENQISSKGFQFLLQDICSQIWIILLQYLNMQEDGESDIVSVLGLFFQLGSLEFGRKYRVQNMTDLENRVFKDLTELGFIYKLKDGSHSFIPTRLVSILTGASNTSIRATIAMLNSRNNSKNNQNILSNSTQYSEVDVKDSGFIILETNYRLYAYTDSILQISIMSLFTQMVYRFPNMVVGSITRDSIRRALSKGINADQIVTYLTMHAHPQVREKVPPVPITVSDQIRLWELEKNRINPTLSFLYHEFNRQQDFDTVHKYALQLDVVLWVDEKRRTIVIKAEGHEPVKEFVKRRMSSKSSNSSIGNTSTANHK</sequence>
<gene>
    <name evidence="12" type="ORF">AYI68_g4578</name>
</gene>
<dbReference type="Proteomes" id="UP000187455">
    <property type="component" value="Unassembled WGS sequence"/>
</dbReference>
<evidence type="ECO:0000256" key="2">
    <source>
        <dbReference type="ARBA" id="ARBA00004123"/>
    </source>
</evidence>
<evidence type="ECO:0000256" key="6">
    <source>
        <dbReference type="ARBA" id="ARBA00023163"/>
    </source>
</evidence>
<keyword evidence="6 9" id="KW-0804">Transcription</keyword>
<evidence type="ECO:0000259" key="11">
    <source>
        <dbReference type="Pfam" id="PF18307"/>
    </source>
</evidence>
<evidence type="ECO:0000256" key="7">
    <source>
        <dbReference type="ARBA" id="ARBA00023204"/>
    </source>
</evidence>
<dbReference type="InterPro" id="IPR040662">
    <property type="entry name" value="Tfb2_C"/>
</dbReference>
<dbReference type="OrthoDB" id="364513at2759"/>
<dbReference type="GO" id="GO:0003690">
    <property type="term" value="F:double-stranded DNA binding"/>
    <property type="evidence" value="ECO:0007669"/>
    <property type="project" value="TreeGrafter"/>
</dbReference>
<keyword evidence="8 9" id="KW-0539">Nucleus</keyword>
<dbReference type="AlphaFoldDB" id="A0A1R0GWQ1"/>
<dbReference type="GO" id="GO:0006289">
    <property type="term" value="P:nucleotide-excision repair"/>
    <property type="evidence" value="ECO:0007669"/>
    <property type="project" value="InterPro"/>
</dbReference>
<evidence type="ECO:0000256" key="3">
    <source>
        <dbReference type="ARBA" id="ARBA00007132"/>
    </source>
</evidence>
<organism evidence="12 13">
    <name type="scientific">Smittium mucronatum</name>
    <dbReference type="NCBI Taxonomy" id="133383"/>
    <lineage>
        <taxon>Eukaryota</taxon>
        <taxon>Fungi</taxon>
        <taxon>Fungi incertae sedis</taxon>
        <taxon>Zoopagomycota</taxon>
        <taxon>Kickxellomycotina</taxon>
        <taxon>Harpellomycetes</taxon>
        <taxon>Harpellales</taxon>
        <taxon>Legeriomycetaceae</taxon>
        <taxon>Smittium</taxon>
    </lineage>
</organism>
<dbReference type="Gene3D" id="3.30.70.2610">
    <property type="match status" value="1"/>
</dbReference>
<evidence type="ECO:0000256" key="1">
    <source>
        <dbReference type="ARBA" id="ARBA00002817"/>
    </source>
</evidence>
<feature type="domain" description="Transcription factor Tfb2 C-terminal" evidence="11">
    <location>
        <begin position="337"/>
        <end position="404"/>
    </location>
</feature>
<dbReference type="NCBIfam" id="TIGR00625">
    <property type="entry name" value="tfb2"/>
    <property type="match status" value="1"/>
</dbReference>
<evidence type="ECO:0000256" key="8">
    <source>
        <dbReference type="ARBA" id="ARBA00023242"/>
    </source>
</evidence>
<evidence type="ECO:0000313" key="13">
    <source>
        <dbReference type="Proteomes" id="UP000187455"/>
    </source>
</evidence>
<evidence type="ECO:0000256" key="9">
    <source>
        <dbReference type="RuleBase" id="RU364024"/>
    </source>
</evidence>
<protein>
    <recommendedName>
        <fullName evidence="9">RNA polymerase II transcription factor B subunit 2</fullName>
    </recommendedName>
</protein>
<comment type="function">
    <text evidence="9">Component of the general transcription and DNA repair factor IIH (TFIIH) core complex which is involved in general and transcription-coupled nucleotide excision repair (NER) of damaged DNA.</text>
</comment>
<dbReference type="EMBL" id="LSSL01002585">
    <property type="protein sequence ID" value="OLY81319.1"/>
    <property type="molecule type" value="Genomic_DNA"/>
</dbReference>
<dbReference type="PANTHER" id="PTHR13152:SF0">
    <property type="entry name" value="GENERAL TRANSCRIPTION FACTOR IIH SUBUNIT 4"/>
    <property type="match status" value="1"/>
</dbReference>
<dbReference type="Pfam" id="PF18307">
    <property type="entry name" value="Tfb2_C"/>
    <property type="match status" value="1"/>
</dbReference>
<name>A0A1R0GWQ1_9FUNG</name>
<evidence type="ECO:0000256" key="4">
    <source>
        <dbReference type="ARBA" id="ARBA00022763"/>
    </source>
</evidence>
<dbReference type="GO" id="GO:0005675">
    <property type="term" value="C:transcription factor TFIIH holo complex"/>
    <property type="evidence" value="ECO:0007669"/>
    <property type="project" value="TreeGrafter"/>
</dbReference>
<dbReference type="GO" id="GO:0006366">
    <property type="term" value="P:transcription by RNA polymerase II"/>
    <property type="evidence" value="ECO:0007669"/>
    <property type="project" value="UniProtKB-ARBA"/>
</dbReference>
<feature type="compositionally biased region" description="Low complexity" evidence="10">
    <location>
        <begin position="409"/>
        <end position="425"/>
    </location>
</feature>
<dbReference type="PANTHER" id="PTHR13152">
    <property type="entry name" value="TFIIH, POLYPEPTIDE 4"/>
    <property type="match status" value="1"/>
</dbReference>
<dbReference type="GO" id="GO:0000439">
    <property type="term" value="C:transcription factor TFIIH core complex"/>
    <property type="evidence" value="ECO:0007669"/>
    <property type="project" value="InterPro"/>
</dbReference>
<keyword evidence="13" id="KW-1185">Reference proteome</keyword>
<evidence type="ECO:0000256" key="10">
    <source>
        <dbReference type="SAM" id="MobiDB-lite"/>
    </source>
</evidence>
<dbReference type="FunFam" id="3.30.70.2610:FF:000001">
    <property type="entry name" value="General transcription factor IIH subunit 4"/>
    <property type="match status" value="1"/>
</dbReference>